<evidence type="ECO:0000256" key="1">
    <source>
        <dbReference type="ARBA" id="ARBA00003747"/>
    </source>
</evidence>
<evidence type="ECO:0000259" key="10">
    <source>
        <dbReference type="PROSITE" id="PS50011"/>
    </source>
</evidence>
<comment type="function">
    <text evidence="1">Component of the EKC/KEOPS complex that is required for the formation of a threonylcarbamoyl group on adenosine at position 37 (t(6)A37) in tRNAs that read codons beginning with adenine. The complex is probably involved in the transfer of the threonylcarbamoyl moiety of threonylcarbamoyl-AMP (TC-AMP) to the N6 group of A37. BUD32 has ATPase activity in the context of the EKC/KEOPS complex and likely plays a supporting role to the catalytic subunit KAE1. The EKC/KEOPS complex also promotes both telomere uncapping and telomere elongation. The complex is required for efficient recruitment of transcriptional coactivators.</text>
</comment>
<dbReference type="PROSITE" id="PS50011">
    <property type="entry name" value="PROTEIN_KINASE_DOM"/>
    <property type="match status" value="1"/>
</dbReference>
<evidence type="ECO:0000256" key="3">
    <source>
        <dbReference type="ARBA" id="ARBA00012513"/>
    </source>
</evidence>
<feature type="domain" description="Protein kinase" evidence="10">
    <location>
        <begin position="118"/>
        <end position="405"/>
    </location>
</feature>
<comment type="subunit">
    <text evidence="2">Component of the EKC/KEOPS complex composed of at least BUD32, CGI121, GON7, KAE1 and PCC1; the whole complex dimerizes.</text>
</comment>
<evidence type="ECO:0000256" key="2">
    <source>
        <dbReference type="ARBA" id="ARBA00011534"/>
    </source>
</evidence>
<sequence length="405" mass="46774">MIDPKVRFEYDEGSFRGDPEDPKTTVHSKIWDWDQLRSIKITGTAKIFPWVSNEELEFLGHFMDFLSPEVRSVSVDDDRLITELTTDPKEDGSLVTPYPRLSTVETLAGCHTIQFSKLEEVDRLGKGVDLSSYVDESGARQLVAFKFAPFAEAVRIEGAWCEMSLLRQIPPHENLVAFDRVVIEDKESRVIGFTTKYLTGGNFVNPDRPFRFEWLQQLTEVVDFLNLELGIMHQDIAPRNLIVDPDTHKLVLFDFNTAACGEKNLKGSLIDVSGVALTLYGLITNDIHFTNLSYWDRDMEMIESISEWPRVRELDAEVSKFRTFLDDWIVTRKRGSPMERYLKAPNPLTWFDVPEEYQLAWDLEESPPFMKSRRYVRTAKAAGEYVFCWERPPQIRLLKKAEDGK</sequence>
<evidence type="ECO:0000313" key="12">
    <source>
        <dbReference type="Proteomes" id="UP001629113"/>
    </source>
</evidence>
<dbReference type="EMBL" id="JBFCZG010000006">
    <property type="protein sequence ID" value="KAL3421445.1"/>
    <property type="molecule type" value="Genomic_DNA"/>
</dbReference>
<dbReference type="EC" id="2.7.11.1" evidence="3"/>
<evidence type="ECO:0000256" key="6">
    <source>
        <dbReference type="ARBA" id="ARBA00030980"/>
    </source>
</evidence>
<gene>
    <name evidence="11" type="ORF">PVAG01_07890</name>
</gene>
<comment type="caution">
    <text evidence="11">The sequence shown here is derived from an EMBL/GenBank/DDBJ whole genome shotgun (WGS) entry which is preliminary data.</text>
</comment>
<accession>A0ABR4PDV0</accession>
<evidence type="ECO:0000256" key="9">
    <source>
        <dbReference type="ARBA" id="ARBA00048679"/>
    </source>
</evidence>
<name>A0ABR4PDV0_9HELO</name>
<organism evidence="11 12">
    <name type="scientific">Phlyctema vagabunda</name>
    <dbReference type="NCBI Taxonomy" id="108571"/>
    <lineage>
        <taxon>Eukaryota</taxon>
        <taxon>Fungi</taxon>
        <taxon>Dikarya</taxon>
        <taxon>Ascomycota</taxon>
        <taxon>Pezizomycotina</taxon>
        <taxon>Leotiomycetes</taxon>
        <taxon>Helotiales</taxon>
        <taxon>Dermateaceae</taxon>
        <taxon>Phlyctema</taxon>
    </lineage>
</organism>
<comment type="catalytic activity">
    <reaction evidence="8">
        <text>L-threonyl-[protein] + ATP = O-phospho-L-threonyl-[protein] + ADP + H(+)</text>
        <dbReference type="Rhea" id="RHEA:46608"/>
        <dbReference type="Rhea" id="RHEA-COMP:11060"/>
        <dbReference type="Rhea" id="RHEA-COMP:11605"/>
        <dbReference type="ChEBI" id="CHEBI:15378"/>
        <dbReference type="ChEBI" id="CHEBI:30013"/>
        <dbReference type="ChEBI" id="CHEBI:30616"/>
        <dbReference type="ChEBI" id="CHEBI:61977"/>
        <dbReference type="ChEBI" id="CHEBI:456216"/>
        <dbReference type="EC" id="2.7.11.1"/>
    </reaction>
</comment>
<dbReference type="PROSITE" id="PS00109">
    <property type="entry name" value="PROTEIN_KINASE_TYR"/>
    <property type="match status" value="1"/>
</dbReference>
<evidence type="ECO:0000313" key="11">
    <source>
        <dbReference type="EMBL" id="KAL3421445.1"/>
    </source>
</evidence>
<dbReference type="InterPro" id="IPR011009">
    <property type="entry name" value="Kinase-like_dom_sf"/>
</dbReference>
<comment type="catalytic activity">
    <reaction evidence="9">
        <text>L-seryl-[protein] + ATP = O-phospho-L-seryl-[protein] + ADP + H(+)</text>
        <dbReference type="Rhea" id="RHEA:17989"/>
        <dbReference type="Rhea" id="RHEA-COMP:9863"/>
        <dbReference type="Rhea" id="RHEA-COMP:11604"/>
        <dbReference type="ChEBI" id="CHEBI:15378"/>
        <dbReference type="ChEBI" id="CHEBI:29999"/>
        <dbReference type="ChEBI" id="CHEBI:30616"/>
        <dbReference type="ChEBI" id="CHEBI:83421"/>
        <dbReference type="ChEBI" id="CHEBI:456216"/>
        <dbReference type="EC" id="2.7.11.1"/>
    </reaction>
</comment>
<evidence type="ECO:0000256" key="8">
    <source>
        <dbReference type="ARBA" id="ARBA00047899"/>
    </source>
</evidence>
<dbReference type="SUPFAM" id="SSF56112">
    <property type="entry name" value="Protein kinase-like (PK-like)"/>
    <property type="match status" value="1"/>
</dbReference>
<reference evidence="11 12" key="1">
    <citation type="submission" date="2024-06" db="EMBL/GenBank/DDBJ databases">
        <title>Complete genome of Phlyctema vagabunda strain 19-DSS-EL-015.</title>
        <authorList>
            <person name="Fiorenzani C."/>
        </authorList>
    </citation>
    <scope>NUCLEOTIDE SEQUENCE [LARGE SCALE GENOMIC DNA]</scope>
    <source>
        <strain evidence="11 12">19-DSS-EL-015</strain>
    </source>
</reference>
<dbReference type="InterPro" id="IPR008266">
    <property type="entry name" value="Tyr_kinase_AS"/>
</dbReference>
<evidence type="ECO:0000256" key="4">
    <source>
        <dbReference type="ARBA" id="ARBA00013948"/>
    </source>
</evidence>
<dbReference type="SMART" id="SM00220">
    <property type="entry name" value="S_TKc"/>
    <property type="match status" value="1"/>
</dbReference>
<evidence type="ECO:0000256" key="7">
    <source>
        <dbReference type="ARBA" id="ARBA00033194"/>
    </source>
</evidence>
<evidence type="ECO:0000256" key="5">
    <source>
        <dbReference type="ARBA" id="ARBA00019973"/>
    </source>
</evidence>
<proteinExistence type="predicted"/>
<dbReference type="Gene3D" id="1.10.510.10">
    <property type="entry name" value="Transferase(Phosphotransferase) domain 1"/>
    <property type="match status" value="1"/>
</dbReference>
<dbReference type="InterPro" id="IPR000719">
    <property type="entry name" value="Prot_kinase_dom"/>
</dbReference>
<keyword evidence="12" id="KW-1185">Reference proteome</keyword>
<protein>
    <recommendedName>
        <fullName evidence="5">EKC/KEOPS complex subunit BUD32</fullName>
        <ecNumber evidence="3">2.7.11.1</ecNumber>
    </recommendedName>
    <alternativeName>
        <fullName evidence="6 7">Atypical Serine/threonine protein kinase BUD32</fullName>
    </alternativeName>
    <alternativeName>
        <fullName evidence="4">EKC/KEOPS complex subunit bud32</fullName>
    </alternativeName>
</protein>
<dbReference type="Proteomes" id="UP001629113">
    <property type="component" value="Unassembled WGS sequence"/>
</dbReference>